<name>A0A7W8UDH8_9HYPH</name>
<reference evidence="2 3" key="1">
    <citation type="submission" date="2020-08" db="EMBL/GenBank/DDBJ databases">
        <title>Genomic Encyclopedia of Type Strains, Phase IV (KMG-V): Genome sequencing to study the core and pangenomes of soil and plant-associated prokaryotes.</title>
        <authorList>
            <person name="Whitman W."/>
        </authorList>
    </citation>
    <scope>NUCLEOTIDE SEQUENCE [LARGE SCALE GENOMIC DNA]</scope>
    <source>
        <strain evidence="2 3">SEMIA 4084</strain>
    </source>
</reference>
<proteinExistence type="predicted"/>
<comment type="caution">
    <text evidence="2">The sequence shown here is derived from an EMBL/GenBank/DDBJ whole genome shotgun (WGS) entry which is preliminary data.</text>
</comment>
<feature type="compositionally biased region" description="Basic and acidic residues" evidence="1">
    <location>
        <begin position="54"/>
        <end position="69"/>
    </location>
</feature>
<dbReference type="Proteomes" id="UP000585507">
    <property type="component" value="Unassembled WGS sequence"/>
</dbReference>
<sequence>MRTATGATPGKRLRKRPRLDRVLAEIDLAEDAGIAGKTPLAGQPGKRQIGKLLRSPDRQAVGRHEYLQV</sequence>
<keyword evidence="3" id="KW-1185">Reference proteome</keyword>
<evidence type="ECO:0000256" key="1">
    <source>
        <dbReference type="SAM" id="MobiDB-lite"/>
    </source>
</evidence>
<accession>A0A7W8UDH8</accession>
<organism evidence="2 3">
    <name type="scientific">Rhizobium giardinii</name>
    <dbReference type="NCBI Taxonomy" id="56731"/>
    <lineage>
        <taxon>Bacteria</taxon>
        <taxon>Pseudomonadati</taxon>
        <taxon>Pseudomonadota</taxon>
        <taxon>Alphaproteobacteria</taxon>
        <taxon>Hyphomicrobiales</taxon>
        <taxon>Rhizobiaceae</taxon>
        <taxon>Rhizobium/Agrobacterium group</taxon>
        <taxon>Rhizobium</taxon>
    </lineage>
</organism>
<dbReference type="AlphaFoldDB" id="A0A7W8UDH8"/>
<protein>
    <submittedName>
        <fullName evidence="2">Uncharacterized protein</fullName>
    </submittedName>
</protein>
<dbReference type="EMBL" id="JACHBK010000009">
    <property type="protein sequence ID" value="MBB5537385.1"/>
    <property type="molecule type" value="Genomic_DNA"/>
</dbReference>
<gene>
    <name evidence="2" type="ORF">GGD55_004101</name>
</gene>
<feature type="region of interest" description="Disordered" evidence="1">
    <location>
        <begin position="33"/>
        <end position="69"/>
    </location>
</feature>
<evidence type="ECO:0000313" key="2">
    <source>
        <dbReference type="EMBL" id="MBB5537385.1"/>
    </source>
</evidence>
<evidence type="ECO:0000313" key="3">
    <source>
        <dbReference type="Proteomes" id="UP000585507"/>
    </source>
</evidence>